<keyword evidence="3" id="KW-1185">Reference proteome</keyword>
<proteinExistence type="predicted"/>
<feature type="region of interest" description="Disordered" evidence="1">
    <location>
        <begin position="1"/>
        <end position="113"/>
    </location>
</feature>
<gene>
    <name evidence="2" type="ORF">BN2614_LOCUS2</name>
</gene>
<evidence type="ECO:0000313" key="3">
    <source>
        <dbReference type="Proteomes" id="UP000269945"/>
    </source>
</evidence>
<organism evidence="2 3">
    <name type="scientific">Gulo gulo</name>
    <name type="common">Wolverine</name>
    <name type="synonym">Gluton</name>
    <dbReference type="NCBI Taxonomy" id="48420"/>
    <lineage>
        <taxon>Eukaryota</taxon>
        <taxon>Metazoa</taxon>
        <taxon>Chordata</taxon>
        <taxon>Craniata</taxon>
        <taxon>Vertebrata</taxon>
        <taxon>Euteleostomi</taxon>
        <taxon>Mammalia</taxon>
        <taxon>Eutheria</taxon>
        <taxon>Laurasiatheria</taxon>
        <taxon>Carnivora</taxon>
        <taxon>Caniformia</taxon>
        <taxon>Musteloidea</taxon>
        <taxon>Mustelidae</taxon>
        <taxon>Guloninae</taxon>
        <taxon>Gulo</taxon>
    </lineage>
</organism>
<sequence length="113" mass="11988">MKETAMASEKFHQAARGLGSTPSRASSTDPECALEPALTQHSAGALSHSHSLKRGVSRPHCWWPGEPRVPTSPAEFKASHEPAYARAPAGPEAPGTRRERAAQRRPSGNGVQG</sequence>
<dbReference type="EMBL" id="CYRY02003158">
    <property type="protein sequence ID" value="VCW67812.1"/>
    <property type="molecule type" value="Genomic_DNA"/>
</dbReference>
<dbReference type="AlphaFoldDB" id="A0A9X9LGQ8"/>
<name>A0A9X9LGQ8_GULGU</name>
<protein>
    <submittedName>
        <fullName evidence="2">Uncharacterized protein</fullName>
    </submittedName>
</protein>
<accession>A0A9X9LGQ8</accession>
<reference evidence="2 3" key="1">
    <citation type="submission" date="2018-10" db="EMBL/GenBank/DDBJ databases">
        <authorList>
            <person name="Ekblom R."/>
            <person name="Jareborg N."/>
        </authorList>
    </citation>
    <scope>NUCLEOTIDE SEQUENCE [LARGE SCALE GENOMIC DNA]</scope>
    <source>
        <tissue evidence="2">Muscle</tissue>
    </source>
</reference>
<comment type="caution">
    <text evidence="2">The sequence shown here is derived from an EMBL/GenBank/DDBJ whole genome shotgun (WGS) entry which is preliminary data.</text>
</comment>
<evidence type="ECO:0000256" key="1">
    <source>
        <dbReference type="SAM" id="MobiDB-lite"/>
    </source>
</evidence>
<evidence type="ECO:0000313" key="2">
    <source>
        <dbReference type="EMBL" id="VCW67812.1"/>
    </source>
</evidence>
<dbReference type="Proteomes" id="UP000269945">
    <property type="component" value="Unassembled WGS sequence"/>
</dbReference>
<feature type="compositionally biased region" description="Polar residues" evidence="1">
    <location>
        <begin position="20"/>
        <end position="29"/>
    </location>
</feature>